<dbReference type="Gene3D" id="2.10.90.10">
    <property type="entry name" value="Cystine-knot cytokines"/>
    <property type="match status" value="1"/>
</dbReference>
<comment type="subcellular location">
    <subcellularLocation>
        <location evidence="1">Secreted</location>
    </subcellularLocation>
</comment>
<evidence type="ECO:0000256" key="4">
    <source>
        <dbReference type="ARBA" id="ARBA00022525"/>
    </source>
</evidence>
<evidence type="ECO:0000256" key="5">
    <source>
        <dbReference type="ARBA" id="ARBA00022729"/>
    </source>
</evidence>
<feature type="region of interest" description="Disordered" evidence="6">
    <location>
        <begin position="186"/>
        <end position="208"/>
    </location>
</feature>
<feature type="chain" id="PRO_5042829902" evidence="7">
    <location>
        <begin position="31"/>
        <end position="323"/>
    </location>
</feature>
<evidence type="ECO:0000313" key="8">
    <source>
        <dbReference type="EMBL" id="KAK7112610.1"/>
    </source>
</evidence>
<organism evidence="8 9">
    <name type="scientific">Littorina saxatilis</name>
    <dbReference type="NCBI Taxonomy" id="31220"/>
    <lineage>
        <taxon>Eukaryota</taxon>
        <taxon>Metazoa</taxon>
        <taxon>Spiralia</taxon>
        <taxon>Lophotrochozoa</taxon>
        <taxon>Mollusca</taxon>
        <taxon>Gastropoda</taxon>
        <taxon>Caenogastropoda</taxon>
        <taxon>Littorinimorpha</taxon>
        <taxon>Littorinoidea</taxon>
        <taxon>Littorinidae</taxon>
        <taxon>Littorina</taxon>
    </lineage>
</organism>
<feature type="signal peptide" evidence="7">
    <location>
        <begin position="1"/>
        <end position="30"/>
    </location>
</feature>
<name>A0AAN9GN14_9CAEN</name>
<evidence type="ECO:0000256" key="2">
    <source>
        <dbReference type="ARBA" id="ARBA00007480"/>
    </source>
</evidence>
<reference evidence="8 9" key="1">
    <citation type="submission" date="2024-02" db="EMBL/GenBank/DDBJ databases">
        <title>Chromosome-scale genome assembly of the rough periwinkle Littorina saxatilis.</title>
        <authorList>
            <person name="De Jode A."/>
            <person name="Faria R."/>
            <person name="Formenti G."/>
            <person name="Sims Y."/>
            <person name="Smith T.P."/>
            <person name="Tracey A."/>
            <person name="Wood J.M.D."/>
            <person name="Zagrodzka Z.B."/>
            <person name="Johannesson K."/>
            <person name="Butlin R.K."/>
            <person name="Leder E.H."/>
        </authorList>
    </citation>
    <scope>NUCLEOTIDE SEQUENCE [LARGE SCALE GENOMIC DNA]</scope>
    <source>
        <strain evidence="8">Snail1</strain>
        <tissue evidence="8">Muscle</tissue>
    </source>
</reference>
<comment type="caution">
    <text evidence="8">The sequence shown here is derived from an EMBL/GenBank/DDBJ whole genome shotgun (WGS) entry which is preliminary data.</text>
</comment>
<keyword evidence="3" id="KW-0217">Developmental protein</keyword>
<dbReference type="Proteomes" id="UP001374579">
    <property type="component" value="Unassembled WGS sequence"/>
</dbReference>
<keyword evidence="4" id="KW-0964">Secreted</keyword>
<evidence type="ECO:0000256" key="1">
    <source>
        <dbReference type="ARBA" id="ARBA00004613"/>
    </source>
</evidence>
<evidence type="ECO:0000313" key="9">
    <source>
        <dbReference type="Proteomes" id="UP001374579"/>
    </source>
</evidence>
<protein>
    <submittedName>
        <fullName evidence="8">Uncharacterized protein</fullName>
    </submittedName>
</protein>
<dbReference type="Pfam" id="PF05806">
    <property type="entry name" value="Noggin"/>
    <property type="match status" value="2"/>
</dbReference>
<feature type="region of interest" description="Disordered" evidence="6">
    <location>
        <begin position="240"/>
        <end position="273"/>
    </location>
</feature>
<dbReference type="InterPro" id="IPR008717">
    <property type="entry name" value="Noggin"/>
</dbReference>
<evidence type="ECO:0000256" key="6">
    <source>
        <dbReference type="SAM" id="MobiDB-lite"/>
    </source>
</evidence>
<dbReference type="GO" id="GO:0009953">
    <property type="term" value="P:dorsal/ventral pattern formation"/>
    <property type="evidence" value="ECO:0007669"/>
    <property type="project" value="TreeGrafter"/>
</dbReference>
<keyword evidence="5 7" id="KW-0732">Signal</keyword>
<dbReference type="EMBL" id="JBAMIC010000002">
    <property type="protein sequence ID" value="KAK7112610.1"/>
    <property type="molecule type" value="Genomic_DNA"/>
</dbReference>
<dbReference type="SUPFAM" id="SSF57501">
    <property type="entry name" value="Cystine-knot cytokines"/>
    <property type="match status" value="1"/>
</dbReference>
<evidence type="ECO:0000256" key="3">
    <source>
        <dbReference type="ARBA" id="ARBA00022473"/>
    </source>
</evidence>
<keyword evidence="9" id="KW-1185">Reference proteome</keyword>
<evidence type="ECO:0000256" key="7">
    <source>
        <dbReference type="SAM" id="SignalP"/>
    </source>
</evidence>
<dbReference type="AlphaFoldDB" id="A0AAN9GN14"/>
<dbReference type="PANTHER" id="PTHR10494:SF6">
    <property type="entry name" value="NOGGIN"/>
    <property type="match status" value="1"/>
</dbReference>
<dbReference type="GO" id="GO:0045596">
    <property type="term" value="P:negative regulation of cell differentiation"/>
    <property type="evidence" value="ECO:0007669"/>
    <property type="project" value="InterPro"/>
</dbReference>
<gene>
    <name evidence="8" type="ORF">V1264_012041</name>
</gene>
<comment type="similarity">
    <text evidence="2">Belongs to the noggin family.</text>
</comment>
<dbReference type="GO" id="GO:0005615">
    <property type="term" value="C:extracellular space"/>
    <property type="evidence" value="ECO:0007669"/>
    <property type="project" value="TreeGrafter"/>
</dbReference>
<feature type="compositionally biased region" description="Low complexity" evidence="6">
    <location>
        <begin position="187"/>
        <end position="208"/>
    </location>
</feature>
<dbReference type="PANTHER" id="PTHR10494">
    <property type="entry name" value="BONE MORPHOGENETIC PROTEIN INHIBITOR, NOGGIN"/>
    <property type="match status" value="1"/>
</dbReference>
<proteinExistence type="inferred from homology"/>
<dbReference type="InterPro" id="IPR029034">
    <property type="entry name" value="Cystine-knot_cytokine"/>
</dbReference>
<dbReference type="GO" id="GO:0030514">
    <property type="term" value="P:negative regulation of BMP signaling pathway"/>
    <property type="evidence" value="ECO:0007669"/>
    <property type="project" value="InterPro"/>
</dbReference>
<accession>A0AAN9GN14</accession>
<sequence>MRGPRPTSLTFTLLHVLLLLWGHVTRQAQAAFQLPPFLQTLSEQTLSQSQAEGTDRLFTLPSAVANVPNIRRFTPRKKHLKLHKLMRRLRKEWDPFWMSAERPKDADREVIKQPLVDQSLLKALDRLNYTITGPDGVAQDIEASVTHVLGAWLMQRSRCHVHYVWDDLGILYWPRWVRRGFCQAGQSPSSSSSSSYSSTPSLSSSCSWPPGMHCVPAESRRIRILRWQCRHNKAFKNWNPRFKERKPRRPQPDAVTSGGRNRREASEVNTNTERAVGAKGVDETNETENWSRKPFKDRRRKLSMRCKWKKIPFPVTDDCFCSC</sequence>